<dbReference type="Proteomes" id="UP000789831">
    <property type="component" value="Unassembled WGS sequence"/>
</dbReference>
<accession>A0A9N9C262</accession>
<dbReference type="EMBL" id="CAJVPL010001728">
    <property type="protein sequence ID" value="CAG8585051.1"/>
    <property type="molecule type" value="Genomic_DNA"/>
</dbReference>
<proteinExistence type="predicted"/>
<sequence>MHSSNIASRTAWTNWPSTISLQHSLLSCTSTTESETYALLTITEHLPHNCHSTIIKNFTNSAYFLNYPTYNSHSIIIIPEFIEIFKGFVSQKLTTFFKAQNISHKYASHMFTPSSHGSQKKEENLFGISDTSFKPPLTNLH</sequence>
<gene>
    <name evidence="1" type="ORF">AGERDE_LOCUS8320</name>
</gene>
<dbReference type="AlphaFoldDB" id="A0A9N9C262"/>
<protein>
    <submittedName>
        <fullName evidence="1">8990_t:CDS:1</fullName>
    </submittedName>
</protein>
<comment type="caution">
    <text evidence="1">The sequence shown here is derived from an EMBL/GenBank/DDBJ whole genome shotgun (WGS) entry which is preliminary data.</text>
</comment>
<keyword evidence="2" id="KW-1185">Reference proteome</keyword>
<evidence type="ECO:0000313" key="2">
    <source>
        <dbReference type="Proteomes" id="UP000789831"/>
    </source>
</evidence>
<evidence type="ECO:0000313" key="1">
    <source>
        <dbReference type="EMBL" id="CAG8585051.1"/>
    </source>
</evidence>
<name>A0A9N9C262_9GLOM</name>
<organism evidence="1 2">
    <name type="scientific">Ambispora gerdemannii</name>
    <dbReference type="NCBI Taxonomy" id="144530"/>
    <lineage>
        <taxon>Eukaryota</taxon>
        <taxon>Fungi</taxon>
        <taxon>Fungi incertae sedis</taxon>
        <taxon>Mucoromycota</taxon>
        <taxon>Glomeromycotina</taxon>
        <taxon>Glomeromycetes</taxon>
        <taxon>Archaeosporales</taxon>
        <taxon>Ambisporaceae</taxon>
        <taxon>Ambispora</taxon>
    </lineage>
</organism>
<reference evidence="1" key="1">
    <citation type="submission" date="2021-06" db="EMBL/GenBank/DDBJ databases">
        <authorList>
            <person name="Kallberg Y."/>
            <person name="Tangrot J."/>
            <person name="Rosling A."/>
        </authorList>
    </citation>
    <scope>NUCLEOTIDE SEQUENCE</scope>
    <source>
        <strain evidence="1">MT106</strain>
    </source>
</reference>